<evidence type="ECO:0000313" key="2">
    <source>
        <dbReference type="EMBL" id="KAE8124114.1"/>
    </source>
</evidence>
<dbReference type="Pfam" id="PF00004">
    <property type="entry name" value="AAA"/>
    <property type="match status" value="1"/>
</dbReference>
<proteinExistence type="predicted"/>
<dbReference type="SUPFAM" id="SSF52540">
    <property type="entry name" value="P-loop containing nucleoside triphosphate hydrolases"/>
    <property type="match status" value="1"/>
</dbReference>
<dbReference type="GO" id="GO:0005524">
    <property type="term" value="F:ATP binding"/>
    <property type="evidence" value="ECO:0007669"/>
    <property type="project" value="InterPro"/>
</dbReference>
<dbReference type="EMBL" id="CM017328">
    <property type="protein sequence ID" value="KAE8124114.1"/>
    <property type="molecule type" value="Genomic_DNA"/>
</dbReference>
<dbReference type="GO" id="GO:0016887">
    <property type="term" value="F:ATP hydrolysis activity"/>
    <property type="evidence" value="ECO:0007669"/>
    <property type="project" value="InterPro"/>
</dbReference>
<reference evidence="2 3" key="1">
    <citation type="submission" date="2019-06" db="EMBL/GenBank/DDBJ databases">
        <title>A chromosomal-level reference genome of Carpinus fangiana (Coryloideae, Betulaceae).</title>
        <authorList>
            <person name="Yang X."/>
            <person name="Wang Z."/>
            <person name="Zhang L."/>
            <person name="Hao G."/>
            <person name="Liu J."/>
            <person name="Yang Y."/>
        </authorList>
    </citation>
    <scope>NUCLEOTIDE SEQUENCE [LARGE SCALE GENOMIC DNA]</scope>
    <source>
        <strain evidence="2">Cfa_2016G</strain>
        <tissue evidence="2">Leaf</tissue>
    </source>
</reference>
<protein>
    <recommendedName>
        <fullName evidence="1">ATPase AAA-type core domain-containing protein</fullName>
    </recommendedName>
</protein>
<accession>A0A5N6RT27</accession>
<dbReference type="OrthoDB" id="10251412at2759"/>
<keyword evidence="3" id="KW-1185">Reference proteome</keyword>
<evidence type="ECO:0000313" key="3">
    <source>
        <dbReference type="Proteomes" id="UP000327013"/>
    </source>
</evidence>
<dbReference type="InterPro" id="IPR003959">
    <property type="entry name" value="ATPase_AAA_core"/>
</dbReference>
<dbReference type="InterPro" id="IPR027417">
    <property type="entry name" value="P-loop_NTPase"/>
</dbReference>
<dbReference type="PANTHER" id="PTHR23070">
    <property type="entry name" value="BCS1 AAA-TYPE ATPASE"/>
    <property type="match status" value="1"/>
</dbReference>
<evidence type="ECO:0000259" key="1">
    <source>
        <dbReference type="Pfam" id="PF00004"/>
    </source>
</evidence>
<dbReference type="InterPro" id="IPR050747">
    <property type="entry name" value="Mitochondrial_chaperone_BCS1"/>
</dbReference>
<sequence length="280" mass="31781">MLPAATKIGGIMAKKQRKLGSSTAPLTGMWANMGSTIATLMFVWTVIRQYCPPVLRRSFENYARRLMGYFKSSIPIFGFPSASSNEIALGATVWWVSTKIVSQSRSSMSYYPEPEKRIYTITFHKKHRELITKSYLEHVLSKGKEIRVRNRGSSTQILLITSFSATGKPCGVIVFEHPATFESMAMEPEKKREIVEDLLTFSKSKDFYAKIGKAWKRGYLLYGPPGTGKSTMIAAMANLLNYDVYDLELTAVKDNTELRKLLIFFIQSFLIISHESQERR</sequence>
<gene>
    <name evidence="2" type="ORF">FH972_019024</name>
</gene>
<name>A0A5N6RT27_9ROSI</name>
<organism evidence="2 3">
    <name type="scientific">Carpinus fangiana</name>
    <dbReference type="NCBI Taxonomy" id="176857"/>
    <lineage>
        <taxon>Eukaryota</taxon>
        <taxon>Viridiplantae</taxon>
        <taxon>Streptophyta</taxon>
        <taxon>Embryophyta</taxon>
        <taxon>Tracheophyta</taxon>
        <taxon>Spermatophyta</taxon>
        <taxon>Magnoliopsida</taxon>
        <taxon>eudicotyledons</taxon>
        <taxon>Gunneridae</taxon>
        <taxon>Pentapetalae</taxon>
        <taxon>rosids</taxon>
        <taxon>fabids</taxon>
        <taxon>Fagales</taxon>
        <taxon>Betulaceae</taxon>
        <taxon>Carpinus</taxon>
    </lineage>
</organism>
<dbReference type="AlphaFoldDB" id="A0A5N6RT27"/>
<feature type="domain" description="ATPase AAA-type core" evidence="1">
    <location>
        <begin position="219"/>
        <end position="253"/>
    </location>
</feature>
<dbReference type="Proteomes" id="UP000327013">
    <property type="component" value="Chromosome 8"/>
</dbReference>
<dbReference type="Gene3D" id="3.40.50.300">
    <property type="entry name" value="P-loop containing nucleotide triphosphate hydrolases"/>
    <property type="match status" value="1"/>
</dbReference>